<feature type="compositionally biased region" description="Basic and acidic residues" evidence="1">
    <location>
        <begin position="66"/>
        <end position="77"/>
    </location>
</feature>
<gene>
    <name evidence="2" type="ORF">E2C01_082511</name>
</gene>
<sequence length="77" mass="8511">MDVRRKARLSPRSVGSVSVRGASRHDPAGFGRNGRNACELKGETRGRPTGSGGRPRPARWRPRWGGRMEGRTLSREV</sequence>
<accession>A0A5B7ISJ5</accession>
<evidence type="ECO:0000313" key="3">
    <source>
        <dbReference type="Proteomes" id="UP000324222"/>
    </source>
</evidence>
<evidence type="ECO:0000256" key="1">
    <source>
        <dbReference type="SAM" id="MobiDB-lite"/>
    </source>
</evidence>
<evidence type="ECO:0000313" key="2">
    <source>
        <dbReference type="EMBL" id="MPC87640.1"/>
    </source>
</evidence>
<reference evidence="2 3" key="1">
    <citation type="submission" date="2019-05" db="EMBL/GenBank/DDBJ databases">
        <title>Another draft genome of Portunus trituberculatus and its Hox gene families provides insights of decapod evolution.</title>
        <authorList>
            <person name="Jeong J.-H."/>
            <person name="Song I."/>
            <person name="Kim S."/>
            <person name="Choi T."/>
            <person name="Kim D."/>
            <person name="Ryu S."/>
            <person name="Kim W."/>
        </authorList>
    </citation>
    <scope>NUCLEOTIDE SEQUENCE [LARGE SCALE GENOMIC DNA]</scope>
    <source>
        <tissue evidence="2">Muscle</tissue>
    </source>
</reference>
<proteinExistence type="predicted"/>
<feature type="region of interest" description="Disordered" evidence="1">
    <location>
        <begin position="1"/>
        <end position="77"/>
    </location>
</feature>
<dbReference type="EMBL" id="VSRR010075136">
    <property type="protein sequence ID" value="MPC87640.1"/>
    <property type="molecule type" value="Genomic_DNA"/>
</dbReference>
<protein>
    <submittedName>
        <fullName evidence="2">Uncharacterized protein</fullName>
    </submittedName>
</protein>
<comment type="caution">
    <text evidence="2">The sequence shown here is derived from an EMBL/GenBank/DDBJ whole genome shotgun (WGS) entry which is preliminary data.</text>
</comment>
<organism evidence="2 3">
    <name type="scientific">Portunus trituberculatus</name>
    <name type="common">Swimming crab</name>
    <name type="synonym">Neptunus trituberculatus</name>
    <dbReference type="NCBI Taxonomy" id="210409"/>
    <lineage>
        <taxon>Eukaryota</taxon>
        <taxon>Metazoa</taxon>
        <taxon>Ecdysozoa</taxon>
        <taxon>Arthropoda</taxon>
        <taxon>Crustacea</taxon>
        <taxon>Multicrustacea</taxon>
        <taxon>Malacostraca</taxon>
        <taxon>Eumalacostraca</taxon>
        <taxon>Eucarida</taxon>
        <taxon>Decapoda</taxon>
        <taxon>Pleocyemata</taxon>
        <taxon>Brachyura</taxon>
        <taxon>Eubrachyura</taxon>
        <taxon>Portunoidea</taxon>
        <taxon>Portunidae</taxon>
        <taxon>Portuninae</taxon>
        <taxon>Portunus</taxon>
    </lineage>
</organism>
<keyword evidence="3" id="KW-1185">Reference proteome</keyword>
<feature type="compositionally biased region" description="Low complexity" evidence="1">
    <location>
        <begin position="10"/>
        <end position="21"/>
    </location>
</feature>
<dbReference type="Proteomes" id="UP000324222">
    <property type="component" value="Unassembled WGS sequence"/>
</dbReference>
<name>A0A5B7ISJ5_PORTR</name>
<dbReference type="AlphaFoldDB" id="A0A5B7ISJ5"/>